<evidence type="ECO:0000313" key="2">
    <source>
        <dbReference type="Proteomes" id="UP001566132"/>
    </source>
</evidence>
<protein>
    <recommendedName>
        <fullName evidence="3">THAP-type domain-containing protein</fullName>
    </recommendedName>
</protein>
<dbReference type="AlphaFoldDB" id="A0ABD1E385"/>
<name>A0ABD1E385_HYPHA</name>
<organism evidence="1 2">
    <name type="scientific">Hypothenemus hampei</name>
    <name type="common">Coffee berry borer</name>
    <dbReference type="NCBI Taxonomy" id="57062"/>
    <lineage>
        <taxon>Eukaryota</taxon>
        <taxon>Metazoa</taxon>
        <taxon>Ecdysozoa</taxon>
        <taxon>Arthropoda</taxon>
        <taxon>Hexapoda</taxon>
        <taxon>Insecta</taxon>
        <taxon>Pterygota</taxon>
        <taxon>Neoptera</taxon>
        <taxon>Endopterygota</taxon>
        <taxon>Coleoptera</taxon>
        <taxon>Polyphaga</taxon>
        <taxon>Cucujiformia</taxon>
        <taxon>Curculionidae</taxon>
        <taxon>Scolytinae</taxon>
        <taxon>Hypothenemus</taxon>
    </lineage>
</organism>
<comment type="caution">
    <text evidence="1">The sequence shown here is derived from an EMBL/GenBank/DDBJ whole genome shotgun (WGS) entry which is preliminary data.</text>
</comment>
<evidence type="ECO:0008006" key="3">
    <source>
        <dbReference type="Google" id="ProtNLM"/>
    </source>
</evidence>
<reference evidence="1 2" key="1">
    <citation type="submission" date="2024-05" db="EMBL/GenBank/DDBJ databases">
        <title>Genetic variation in Jamaican populations of the coffee berry borer (Hypothenemus hampei).</title>
        <authorList>
            <person name="Errbii M."/>
            <person name="Myrie A."/>
        </authorList>
    </citation>
    <scope>NUCLEOTIDE SEQUENCE [LARGE SCALE GENOMIC DNA]</scope>
    <source>
        <strain evidence="1">JA-Hopewell-2020-01-JO</strain>
        <tissue evidence="1">Whole body</tissue>
    </source>
</reference>
<dbReference type="EMBL" id="JBDJPC010000012">
    <property type="protein sequence ID" value="KAL1489138.1"/>
    <property type="molecule type" value="Genomic_DNA"/>
</dbReference>
<keyword evidence="2" id="KW-1185">Reference proteome</keyword>
<accession>A0ABD1E385</accession>
<sequence length="52" mass="6379">MAPRRLKYRCVVPSCNEAYVIKKDPQKNTHFFRISKVRHRFWQQALKLVMMK</sequence>
<gene>
    <name evidence="1" type="ORF">ABEB36_014081</name>
</gene>
<proteinExistence type="predicted"/>
<evidence type="ECO:0000313" key="1">
    <source>
        <dbReference type="EMBL" id="KAL1489138.1"/>
    </source>
</evidence>
<dbReference type="Proteomes" id="UP001566132">
    <property type="component" value="Unassembled WGS sequence"/>
</dbReference>